<dbReference type="AlphaFoldDB" id="A0A151IZU2"/>
<feature type="domain" description="DUF4371" evidence="1">
    <location>
        <begin position="76"/>
        <end position="232"/>
    </location>
</feature>
<dbReference type="InterPro" id="IPR052958">
    <property type="entry name" value="IFN-induced_PKR_regulator"/>
</dbReference>
<name>A0A151IZU2_9HYME</name>
<dbReference type="InterPro" id="IPR012337">
    <property type="entry name" value="RNaseH-like_sf"/>
</dbReference>
<accession>A0A151IZU2</accession>
<proteinExistence type="predicted"/>
<evidence type="ECO:0000259" key="1">
    <source>
        <dbReference type="Pfam" id="PF14291"/>
    </source>
</evidence>
<sequence length="562" mass="64531">GFDKYKDFNEAARNHVQIEWHKQALSEGTSLLAIKKNKKQSIVNIISHSRLELITKNREKLGSIIRTIIFCGTHDLALRGKNSSEDNFKDLLNFRVQAGDLILKHHLEEGAQNAQYTSVRIEHEIIGICESIIANDIVSKANNSKCFSILADETCDIAGVEQLSLGVRFAHFEDGKLTIQEEFLGFVELKKFDAQSISDAILSKCESLKLNMAYCVGQGYDGCSVMSGKENGVKSIIQRKYPNIHYVHCSSHRLNLVVHDLNKLSDVRNTIGTIKEIINFFRESNIRRQLVPSISMLCETRWTENHKTIRLFKKHFETILEKLYEMSEGFTSGKQKAYYLYCAATKPIFLMCLFIISKYSEILEPITVLLQNKQINLLECQNHIKRLISIFNDERNEFDDIFMKCQKFSATIGIEIPRTVAKQSKRANYSTEDPKEYFKLSLFFPYIDSLISSLSIRFSEENTNIFNYFRLYPSTFKTMTREQCNQLLLEIDRSGDLLNEGIVWHKIVQDINISTLDDMLYLLVTAAKFVPKIQAVLLKSLSLPVTTATIKRSFSTLRRVKT</sequence>
<evidence type="ECO:0000313" key="2">
    <source>
        <dbReference type="EMBL" id="KYN14619.1"/>
    </source>
</evidence>
<protein>
    <submittedName>
        <fullName evidence="2">Zinc finger MYM-type protein 1</fullName>
    </submittedName>
</protein>
<dbReference type="SUPFAM" id="SSF53098">
    <property type="entry name" value="Ribonuclease H-like"/>
    <property type="match status" value="1"/>
</dbReference>
<dbReference type="PANTHER" id="PTHR46289:SF17">
    <property type="entry name" value="HAT C-TERMINAL DIMERISATION DOMAIN-CONTAINING PROTEIN"/>
    <property type="match status" value="1"/>
</dbReference>
<dbReference type="EMBL" id="KQ980672">
    <property type="protein sequence ID" value="KYN14619.1"/>
    <property type="molecule type" value="Genomic_DNA"/>
</dbReference>
<evidence type="ECO:0000313" key="3">
    <source>
        <dbReference type="Proteomes" id="UP000078492"/>
    </source>
</evidence>
<keyword evidence="3" id="KW-1185">Reference proteome</keyword>
<feature type="non-terminal residue" evidence="2">
    <location>
        <position position="1"/>
    </location>
</feature>
<dbReference type="Proteomes" id="UP000078492">
    <property type="component" value="Unassembled WGS sequence"/>
</dbReference>
<reference evidence="2 3" key="1">
    <citation type="submission" date="2015-09" db="EMBL/GenBank/DDBJ databases">
        <title>Trachymyrmex cornetzi WGS genome.</title>
        <authorList>
            <person name="Nygaard S."/>
            <person name="Hu H."/>
            <person name="Boomsma J."/>
            <person name="Zhang G."/>
        </authorList>
    </citation>
    <scope>NUCLEOTIDE SEQUENCE [LARGE SCALE GENOMIC DNA]</scope>
    <source>
        <strain evidence="2">Tcor2-1</strain>
        <tissue evidence="2">Whole body</tissue>
    </source>
</reference>
<gene>
    <name evidence="2" type="ORF">ALC57_13174</name>
</gene>
<organism evidence="2 3">
    <name type="scientific">Trachymyrmex cornetzi</name>
    <dbReference type="NCBI Taxonomy" id="471704"/>
    <lineage>
        <taxon>Eukaryota</taxon>
        <taxon>Metazoa</taxon>
        <taxon>Ecdysozoa</taxon>
        <taxon>Arthropoda</taxon>
        <taxon>Hexapoda</taxon>
        <taxon>Insecta</taxon>
        <taxon>Pterygota</taxon>
        <taxon>Neoptera</taxon>
        <taxon>Endopterygota</taxon>
        <taxon>Hymenoptera</taxon>
        <taxon>Apocrita</taxon>
        <taxon>Aculeata</taxon>
        <taxon>Formicoidea</taxon>
        <taxon>Formicidae</taxon>
        <taxon>Myrmicinae</taxon>
        <taxon>Trachymyrmex</taxon>
    </lineage>
</organism>
<dbReference type="InterPro" id="IPR025398">
    <property type="entry name" value="DUF4371"/>
</dbReference>
<dbReference type="Pfam" id="PF14291">
    <property type="entry name" value="DUF4371"/>
    <property type="match status" value="1"/>
</dbReference>
<dbReference type="STRING" id="471704.A0A151IZU2"/>
<dbReference type="PANTHER" id="PTHR46289">
    <property type="entry name" value="52 KDA REPRESSOR OF THE INHIBITOR OF THE PROTEIN KINASE-LIKE PROTEIN-RELATED"/>
    <property type="match status" value="1"/>
</dbReference>